<comment type="caution">
    <text evidence="3">The sequence shown here is derived from an EMBL/GenBank/DDBJ whole genome shotgun (WGS) entry which is preliminary data.</text>
</comment>
<dbReference type="EMBL" id="PVWG01000006">
    <property type="protein sequence ID" value="PSB20366.1"/>
    <property type="molecule type" value="Genomic_DNA"/>
</dbReference>
<dbReference type="STRING" id="1920490.GCA_001895925_04167"/>
<dbReference type="Gene3D" id="1.10.101.10">
    <property type="entry name" value="PGBD-like superfamily/PGBD"/>
    <property type="match status" value="1"/>
</dbReference>
<dbReference type="InterPro" id="IPR005074">
    <property type="entry name" value="Peptidase_C39"/>
</dbReference>
<gene>
    <name evidence="3" type="ORF">C7B65_07960</name>
</gene>
<dbReference type="Pfam" id="PF01471">
    <property type="entry name" value="PG_binding_1"/>
    <property type="match status" value="1"/>
</dbReference>
<dbReference type="GO" id="GO:0006508">
    <property type="term" value="P:proteolysis"/>
    <property type="evidence" value="ECO:0007669"/>
    <property type="project" value="InterPro"/>
</dbReference>
<dbReference type="PROSITE" id="PS50990">
    <property type="entry name" value="PEPTIDASE_C39"/>
    <property type="match status" value="1"/>
</dbReference>
<dbReference type="Pfam" id="PF03412">
    <property type="entry name" value="Peptidase_C39"/>
    <property type="match status" value="1"/>
</dbReference>
<dbReference type="InterPro" id="IPR002477">
    <property type="entry name" value="Peptidoglycan-bd-like"/>
</dbReference>
<protein>
    <recommendedName>
        <fullName evidence="2">Peptidase C39 domain-containing protein</fullName>
    </recommendedName>
</protein>
<evidence type="ECO:0000259" key="2">
    <source>
        <dbReference type="PROSITE" id="PS50990"/>
    </source>
</evidence>
<dbReference type="Gene3D" id="3.90.70.10">
    <property type="entry name" value="Cysteine proteinases"/>
    <property type="match status" value="1"/>
</dbReference>
<keyword evidence="1" id="KW-1133">Transmembrane helix</keyword>
<reference evidence="3 4" key="2">
    <citation type="submission" date="2018-03" db="EMBL/GenBank/DDBJ databases">
        <title>The ancient ancestry and fast evolution of plastids.</title>
        <authorList>
            <person name="Moore K.R."/>
            <person name="Magnabosco C."/>
            <person name="Momper L."/>
            <person name="Gold D.A."/>
            <person name="Bosak T."/>
            <person name="Fournier G.P."/>
        </authorList>
    </citation>
    <scope>NUCLEOTIDE SEQUENCE [LARGE SCALE GENOMIC DNA]</scope>
    <source>
        <strain evidence="3 4">ULC007</strain>
    </source>
</reference>
<feature type="domain" description="Peptidase C39" evidence="2">
    <location>
        <begin position="147"/>
        <end position="275"/>
    </location>
</feature>
<feature type="transmembrane region" description="Helical" evidence="1">
    <location>
        <begin position="42"/>
        <end position="61"/>
    </location>
</feature>
<reference evidence="3 4" key="1">
    <citation type="submission" date="2018-02" db="EMBL/GenBank/DDBJ databases">
        <authorList>
            <person name="Cohen D.B."/>
            <person name="Kent A.D."/>
        </authorList>
    </citation>
    <scope>NUCLEOTIDE SEQUENCE [LARGE SCALE GENOMIC DNA]</scope>
    <source>
        <strain evidence="3 4">ULC007</strain>
    </source>
</reference>
<sequence>MLVEALVTVGLGILCFRGGNRVGRLLLRRGATANDLFKGQNAIALLFIGIYVTFLILALNIPQMQIFPLTWRVYGMQTTWTIMRVMLIGFCGVALTIVAKTARKQILTVLLLGAIGVGGFTTTEAYFLTPIYRDLFNNLQPNGVFKQTSMSSCAPSALATVLQRWELKEATETSVAKLAGTSRMGTTMPQLIVAARKLGLNGVELSPTWEQMRQINRPGVLGVWLIDGHRKLSHAVALLAMNENKAAIGDPSSGRIYLLDRTEFAQIWREQYVPIFRPNEILLLTNIQALDYLKRLGYLNSNSQDFKSALREFQRSSGVKSTGNLDTQTSLLLMGSFLEGVPTLKDFSLD</sequence>
<name>A0A2T1DIQ9_9CYAN</name>
<dbReference type="InterPro" id="IPR036365">
    <property type="entry name" value="PGBD-like_sf"/>
</dbReference>
<feature type="transmembrane region" description="Helical" evidence="1">
    <location>
        <begin position="106"/>
        <end position="128"/>
    </location>
</feature>
<organism evidence="3 4">
    <name type="scientific">Phormidesmis priestleyi ULC007</name>
    <dbReference type="NCBI Taxonomy" id="1920490"/>
    <lineage>
        <taxon>Bacteria</taxon>
        <taxon>Bacillati</taxon>
        <taxon>Cyanobacteriota</taxon>
        <taxon>Cyanophyceae</taxon>
        <taxon>Leptolyngbyales</taxon>
        <taxon>Leptolyngbyaceae</taxon>
        <taxon>Phormidesmis</taxon>
    </lineage>
</organism>
<dbReference type="GO" id="GO:0005524">
    <property type="term" value="F:ATP binding"/>
    <property type="evidence" value="ECO:0007669"/>
    <property type="project" value="InterPro"/>
</dbReference>
<dbReference type="GO" id="GO:0008233">
    <property type="term" value="F:peptidase activity"/>
    <property type="evidence" value="ECO:0007669"/>
    <property type="project" value="InterPro"/>
</dbReference>
<dbReference type="GO" id="GO:0016020">
    <property type="term" value="C:membrane"/>
    <property type="evidence" value="ECO:0007669"/>
    <property type="project" value="InterPro"/>
</dbReference>
<evidence type="ECO:0000313" key="3">
    <source>
        <dbReference type="EMBL" id="PSB20366.1"/>
    </source>
</evidence>
<evidence type="ECO:0000256" key="1">
    <source>
        <dbReference type="SAM" id="Phobius"/>
    </source>
</evidence>
<dbReference type="Proteomes" id="UP000238634">
    <property type="component" value="Unassembled WGS sequence"/>
</dbReference>
<accession>A0A2T1DIQ9</accession>
<keyword evidence="1" id="KW-0472">Membrane</keyword>
<dbReference type="SUPFAM" id="SSF47090">
    <property type="entry name" value="PGBD-like"/>
    <property type="match status" value="1"/>
</dbReference>
<proteinExistence type="predicted"/>
<evidence type="ECO:0000313" key="4">
    <source>
        <dbReference type="Proteomes" id="UP000238634"/>
    </source>
</evidence>
<keyword evidence="1" id="KW-0812">Transmembrane</keyword>
<keyword evidence="4" id="KW-1185">Reference proteome</keyword>
<dbReference type="AlphaFoldDB" id="A0A2T1DIQ9"/>
<dbReference type="InterPro" id="IPR036366">
    <property type="entry name" value="PGBDSf"/>
</dbReference>
<feature type="transmembrane region" description="Helical" evidence="1">
    <location>
        <begin position="81"/>
        <end position="99"/>
    </location>
</feature>
<dbReference type="OrthoDB" id="528749at2"/>